<protein>
    <recommendedName>
        <fullName evidence="3">DUF222 domain-containing protein</fullName>
    </recommendedName>
</protein>
<evidence type="ECO:0000313" key="2">
    <source>
        <dbReference type="EMBL" id="MDG6782938.1"/>
    </source>
</evidence>
<evidence type="ECO:0008006" key="3">
    <source>
        <dbReference type="Google" id="ProtNLM"/>
    </source>
</evidence>
<gene>
    <name evidence="2" type="ORF">QBL07_19145</name>
</gene>
<feature type="compositionally biased region" description="Polar residues" evidence="1">
    <location>
        <begin position="106"/>
        <end position="117"/>
    </location>
</feature>
<comment type="caution">
    <text evidence="2">The sequence shown here is derived from an EMBL/GenBank/DDBJ whole genome shotgun (WGS) entry which is preliminary data.</text>
</comment>
<evidence type="ECO:0000256" key="1">
    <source>
        <dbReference type="SAM" id="MobiDB-lite"/>
    </source>
</evidence>
<dbReference type="EMBL" id="JARUXG010000015">
    <property type="protein sequence ID" value="MDG6782938.1"/>
    <property type="molecule type" value="Genomic_DNA"/>
</dbReference>
<sequence length="142" mass="15570">MQEVLLLELIDALLRLDPEPAEAFARDLHTFDTVAAAPGDFVEMIDPASARSQLKRDQPRLRMLLAILRSALTAVQTPAPGEHTVAHYYRRAAALVTETEIGARRYSTSGNSPTASRSPREAVRDTLSNTGVHNTRPVSPVR</sequence>
<feature type="compositionally biased region" description="Polar residues" evidence="1">
    <location>
        <begin position="126"/>
        <end position="142"/>
    </location>
</feature>
<geneLocation type="plasmid" evidence="2">
    <name>p1517_part_1</name>
</geneLocation>
<name>A0AAW6RF81_GORRU</name>
<proteinExistence type="predicted"/>
<reference evidence="2" key="1">
    <citation type="submission" date="2023-04" db="EMBL/GenBank/DDBJ databases">
        <title>Characterization and analysis of the complete genome of Gordonia rubripertincta 112, the degrader of aromatic and aliphatic compounds.</title>
        <authorList>
            <person name="Frantsuzova E."/>
            <person name="Bogun A."/>
            <person name="Delegan Y."/>
        </authorList>
    </citation>
    <scope>NUCLEOTIDE SEQUENCE</scope>
    <source>
        <strain evidence="2">112</strain>
        <plasmid evidence="2">p1517_part_1</plasmid>
    </source>
</reference>
<keyword evidence="2" id="KW-0614">Plasmid</keyword>
<organism evidence="2">
    <name type="scientific">Gordonia rubripertincta</name>
    <name type="common">Rhodococcus corallinus</name>
    <dbReference type="NCBI Taxonomy" id="36822"/>
    <lineage>
        <taxon>Bacteria</taxon>
        <taxon>Bacillati</taxon>
        <taxon>Actinomycetota</taxon>
        <taxon>Actinomycetes</taxon>
        <taxon>Mycobacteriales</taxon>
        <taxon>Gordoniaceae</taxon>
        <taxon>Gordonia</taxon>
    </lineage>
</organism>
<accession>A0AAW6RF81</accession>
<feature type="region of interest" description="Disordered" evidence="1">
    <location>
        <begin position="100"/>
        <end position="142"/>
    </location>
</feature>
<dbReference type="AlphaFoldDB" id="A0AAW6RF81"/>